<comment type="caution">
    <text evidence="1">The sequence shown here is derived from an EMBL/GenBank/DDBJ whole genome shotgun (WGS) entry which is preliminary data.</text>
</comment>
<evidence type="ECO:0000313" key="2">
    <source>
        <dbReference type="Proteomes" id="UP000235025"/>
    </source>
</evidence>
<gene>
    <name evidence="1" type="ORF">CEN50_01810</name>
</gene>
<name>A0A2N6KLQ5_9CYAN</name>
<protein>
    <submittedName>
        <fullName evidence="1">Uncharacterized protein</fullName>
    </submittedName>
</protein>
<proteinExistence type="predicted"/>
<dbReference type="AlphaFoldDB" id="A0A2N6KLQ5"/>
<reference evidence="1 2" key="1">
    <citation type="submission" date="2017-07" db="EMBL/GenBank/DDBJ databases">
        <title>Genomes of Fischerella (Mastigocladus) sp. strains.</title>
        <authorList>
            <person name="Miller S.R."/>
        </authorList>
    </citation>
    <scope>NUCLEOTIDE SEQUENCE [LARGE SCALE GENOMIC DNA]</scope>
    <source>
        <strain evidence="1 2">CCMEE 5268</strain>
    </source>
</reference>
<dbReference type="RefSeq" id="WP_180974766.1">
    <property type="nucleotide sequence ID" value="NZ_NMQA01000019.1"/>
</dbReference>
<dbReference type="EMBL" id="NMQA01000019">
    <property type="protein sequence ID" value="PMB00802.1"/>
    <property type="molecule type" value="Genomic_DNA"/>
</dbReference>
<organism evidence="1 2">
    <name type="scientific">Fischerella thermalis CCMEE 5268</name>
    <dbReference type="NCBI Taxonomy" id="2019662"/>
    <lineage>
        <taxon>Bacteria</taxon>
        <taxon>Bacillati</taxon>
        <taxon>Cyanobacteriota</taxon>
        <taxon>Cyanophyceae</taxon>
        <taxon>Nostocales</taxon>
        <taxon>Hapalosiphonaceae</taxon>
        <taxon>Fischerella</taxon>
    </lineage>
</organism>
<sequence length="85" mass="9654">MVETGIEINSGEDCQLHTIESGVVNTGAIFLKSLQLQGMDVGSREMLEEMNRAITLHKMRPIVRLELKFNPHSPSLLKRTQMYIQ</sequence>
<evidence type="ECO:0000313" key="1">
    <source>
        <dbReference type="EMBL" id="PMB00802.1"/>
    </source>
</evidence>
<dbReference type="Proteomes" id="UP000235025">
    <property type="component" value="Unassembled WGS sequence"/>
</dbReference>
<accession>A0A2N6KLQ5</accession>